<sequence>MATTSRRSSTARRSRPRLGSARCARRSRSTHSLLRRIRSSSPPRYTARCSGRTRWRRSVFGDTLVTAPVEGKVKIEQLPSPEDLKGRGTAEDEECVFF</sequence>
<organism evidence="2 3">
    <name type="scientific">Coniophora puteana (strain RWD-64-598)</name>
    <name type="common">Brown rot fungus</name>
    <dbReference type="NCBI Taxonomy" id="741705"/>
    <lineage>
        <taxon>Eukaryota</taxon>
        <taxon>Fungi</taxon>
        <taxon>Dikarya</taxon>
        <taxon>Basidiomycota</taxon>
        <taxon>Agaricomycotina</taxon>
        <taxon>Agaricomycetes</taxon>
        <taxon>Agaricomycetidae</taxon>
        <taxon>Boletales</taxon>
        <taxon>Coniophorineae</taxon>
        <taxon>Coniophoraceae</taxon>
        <taxon>Coniophora</taxon>
    </lineage>
</organism>
<dbReference type="OrthoDB" id="269822at2759"/>
<evidence type="ECO:0000256" key="1">
    <source>
        <dbReference type="SAM" id="MobiDB-lite"/>
    </source>
</evidence>
<protein>
    <submittedName>
        <fullName evidence="2">Uncharacterized protein</fullName>
    </submittedName>
</protein>
<dbReference type="AlphaFoldDB" id="A0A5M3MED8"/>
<name>A0A5M3MED8_CONPW</name>
<dbReference type="GeneID" id="19198738"/>
<dbReference type="PROSITE" id="PS50007">
    <property type="entry name" value="PIPLC_X_DOMAIN"/>
    <property type="match status" value="1"/>
</dbReference>
<dbReference type="EMBL" id="JH711583">
    <property type="protein sequence ID" value="EIW77588.1"/>
    <property type="molecule type" value="Genomic_DNA"/>
</dbReference>
<proteinExistence type="predicted"/>
<dbReference type="KEGG" id="cput:CONPUDRAFT_108843"/>
<feature type="region of interest" description="Disordered" evidence="1">
    <location>
        <begin position="1"/>
        <end position="48"/>
    </location>
</feature>
<dbReference type="RefSeq" id="XP_007771983.1">
    <property type="nucleotide sequence ID" value="XM_007773793.1"/>
</dbReference>
<accession>A0A5M3MED8</accession>
<dbReference type="Proteomes" id="UP000053558">
    <property type="component" value="Unassembled WGS sequence"/>
</dbReference>
<evidence type="ECO:0000313" key="2">
    <source>
        <dbReference type="EMBL" id="EIW77588.1"/>
    </source>
</evidence>
<gene>
    <name evidence="2" type="ORF">CONPUDRAFT_108843</name>
</gene>
<feature type="compositionally biased region" description="Basic residues" evidence="1">
    <location>
        <begin position="23"/>
        <end position="38"/>
    </location>
</feature>
<evidence type="ECO:0000313" key="3">
    <source>
        <dbReference type="Proteomes" id="UP000053558"/>
    </source>
</evidence>
<reference evidence="3" key="1">
    <citation type="journal article" date="2012" name="Science">
        <title>The Paleozoic origin of enzymatic lignin decomposition reconstructed from 31 fungal genomes.</title>
        <authorList>
            <person name="Floudas D."/>
            <person name="Binder M."/>
            <person name="Riley R."/>
            <person name="Barry K."/>
            <person name="Blanchette R.A."/>
            <person name="Henrissat B."/>
            <person name="Martinez A.T."/>
            <person name="Otillar R."/>
            <person name="Spatafora J.W."/>
            <person name="Yadav J.S."/>
            <person name="Aerts A."/>
            <person name="Benoit I."/>
            <person name="Boyd A."/>
            <person name="Carlson A."/>
            <person name="Copeland A."/>
            <person name="Coutinho P.M."/>
            <person name="de Vries R.P."/>
            <person name="Ferreira P."/>
            <person name="Findley K."/>
            <person name="Foster B."/>
            <person name="Gaskell J."/>
            <person name="Glotzer D."/>
            <person name="Gorecki P."/>
            <person name="Heitman J."/>
            <person name="Hesse C."/>
            <person name="Hori C."/>
            <person name="Igarashi K."/>
            <person name="Jurgens J.A."/>
            <person name="Kallen N."/>
            <person name="Kersten P."/>
            <person name="Kohler A."/>
            <person name="Kuees U."/>
            <person name="Kumar T.K.A."/>
            <person name="Kuo A."/>
            <person name="LaButti K."/>
            <person name="Larrondo L.F."/>
            <person name="Lindquist E."/>
            <person name="Ling A."/>
            <person name="Lombard V."/>
            <person name="Lucas S."/>
            <person name="Lundell T."/>
            <person name="Martin R."/>
            <person name="McLaughlin D.J."/>
            <person name="Morgenstern I."/>
            <person name="Morin E."/>
            <person name="Murat C."/>
            <person name="Nagy L.G."/>
            <person name="Nolan M."/>
            <person name="Ohm R.A."/>
            <person name="Patyshakuliyeva A."/>
            <person name="Rokas A."/>
            <person name="Ruiz-Duenas F.J."/>
            <person name="Sabat G."/>
            <person name="Salamov A."/>
            <person name="Samejima M."/>
            <person name="Schmutz J."/>
            <person name="Slot J.C."/>
            <person name="St John F."/>
            <person name="Stenlid J."/>
            <person name="Sun H."/>
            <person name="Sun S."/>
            <person name="Syed K."/>
            <person name="Tsang A."/>
            <person name="Wiebenga A."/>
            <person name="Young D."/>
            <person name="Pisabarro A."/>
            <person name="Eastwood D.C."/>
            <person name="Martin F."/>
            <person name="Cullen D."/>
            <person name="Grigoriev I.V."/>
            <person name="Hibbett D.S."/>
        </authorList>
    </citation>
    <scope>NUCLEOTIDE SEQUENCE [LARGE SCALE GENOMIC DNA]</scope>
    <source>
        <strain evidence="3">RWD-64-598 SS2</strain>
    </source>
</reference>
<comment type="caution">
    <text evidence="2">The sequence shown here is derived from an EMBL/GenBank/DDBJ whole genome shotgun (WGS) entry which is preliminary data.</text>
</comment>
<keyword evidence="3" id="KW-1185">Reference proteome</keyword>